<dbReference type="InterPro" id="IPR012902">
    <property type="entry name" value="N_methyl_site"/>
</dbReference>
<keyword evidence="2" id="KW-1133">Transmembrane helix</keyword>
<keyword evidence="2" id="KW-0472">Membrane</keyword>
<accession>K1SH08</accession>
<sequence>MKNNKAFTMIELLGVIVIIGFLSTMAVTAVSRYKKKAQNDTYKNYEQNLESAAKNYLVYNTSSIPSDKLTLSSSTLIDEGYIDEMTDPINKSRQCSGEVIITNKGDISSNPNADTNDNSNVTSSNTKNIDLEYKVCLSCTNYKSSDC</sequence>
<comment type="caution">
    <text evidence="3">The sequence shown here is derived from an EMBL/GenBank/DDBJ whole genome shotgun (WGS) entry which is preliminary data.</text>
</comment>
<evidence type="ECO:0000256" key="1">
    <source>
        <dbReference type="SAM" id="MobiDB-lite"/>
    </source>
</evidence>
<reference evidence="3" key="1">
    <citation type="journal article" date="2013" name="Environ. Microbiol.">
        <title>Microbiota from the distal guts of lean and obese adolescents exhibit partial functional redundancy besides clear differences in community structure.</title>
        <authorList>
            <person name="Ferrer M."/>
            <person name="Ruiz A."/>
            <person name="Lanza F."/>
            <person name="Haange S.B."/>
            <person name="Oberbach A."/>
            <person name="Till H."/>
            <person name="Bargiela R."/>
            <person name="Campoy C."/>
            <person name="Segura M.T."/>
            <person name="Richter M."/>
            <person name="von Bergen M."/>
            <person name="Seifert J."/>
            <person name="Suarez A."/>
        </authorList>
    </citation>
    <scope>NUCLEOTIDE SEQUENCE</scope>
</reference>
<proteinExistence type="predicted"/>
<gene>
    <name evidence="3" type="ORF">OBE_11939</name>
</gene>
<dbReference type="Pfam" id="PF07963">
    <property type="entry name" value="N_methyl"/>
    <property type="match status" value="1"/>
</dbReference>
<keyword evidence="2" id="KW-0812">Transmembrane</keyword>
<name>K1SH08_9ZZZZ</name>
<feature type="region of interest" description="Disordered" evidence="1">
    <location>
        <begin position="103"/>
        <end position="124"/>
    </location>
</feature>
<dbReference type="AlphaFoldDB" id="K1SH08"/>
<dbReference type="Gene3D" id="3.30.700.10">
    <property type="entry name" value="Glycoprotein, Type 4 Pilin"/>
    <property type="match status" value="1"/>
</dbReference>
<protein>
    <submittedName>
        <fullName evidence="3">Uncharacterized protein</fullName>
    </submittedName>
</protein>
<dbReference type="SUPFAM" id="SSF54523">
    <property type="entry name" value="Pili subunits"/>
    <property type="match status" value="1"/>
</dbReference>
<evidence type="ECO:0000313" key="3">
    <source>
        <dbReference type="EMBL" id="EKC54709.1"/>
    </source>
</evidence>
<feature type="transmembrane region" description="Helical" evidence="2">
    <location>
        <begin position="6"/>
        <end position="30"/>
    </location>
</feature>
<dbReference type="InterPro" id="IPR045584">
    <property type="entry name" value="Pilin-like"/>
</dbReference>
<organism evidence="3">
    <name type="scientific">human gut metagenome</name>
    <dbReference type="NCBI Taxonomy" id="408170"/>
    <lineage>
        <taxon>unclassified sequences</taxon>
        <taxon>metagenomes</taxon>
        <taxon>organismal metagenomes</taxon>
    </lineage>
</organism>
<feature type="compositionally biased region" description="Low complexity" evidence="1">
    <location>
        <begin position="112"/>
        <end position="124"/>
    </location>
</feature>
<evidence type="ECO:0000256" key="2">
    <source>
        <dbReference type="SAM" id="Phobius"/>
    </source>
</evidence>
<dbReference type="EMBL" id="AJWZ01008227">
    <property type="protein sequence ID" value="EKC54709.1"/>
    <property type="molecule type" value="Genomic_DNA"/>
</dbReference>
<dbReference type="NCBIfam" id="TIGR02532">
    <property type="entry name" value="IV_pilin_GFxxxE"/>
    <property type="match status" value="1"/>
</dbReference>